<name>A0AAD4S4Z2_9MAGN</name>
<reference evidence="1" key="1">
    <citation type="submission" date="2022-04" db="EMBL/GenBank/DDBJ databases">
        <title>A functionally conserved STORR gene fusion in Papaver species that diverged 16.8 million years ago.</title>
        <authorList>
            <person name="Catania T."/>
        </authorList>
    </citation>
    <scope>NUCLEOTIDE SEQUENCE</scope>
    <source>
        <strain evidence="1">S-188037</strain>
    </source>
</reference>
<evidence type="ECO:0000313" key="2">
    <source>
        <dbReference type="Proteomes" id="UP001202328"/>
    </source>
</evidence>
<accession>A0AAD4S4Z2</accession>
<sequence>MENKDSSCASTGNFSSIASHRHKTFIPQAFNTLASSPLSTATTLNSEVISSLSCSALSESLILTGEKFNASNLCHGPSS</sequence>
<protein>
    <submittedName>
        <fullName evidence="1">Uncharacterized protein</fullName>
    </submittedName>
</protein>
<comment type="caution">
    <text evidence="1">The sequence shown here is derived from an EMBL/GenBank/DDBJ whole genome shotgun (WGS) entry which is preliminary data.</text>
</comment>
<proteinExistence type="predicted"/>
<dbReference type="EMBL" id="JAJJMB010014227">
    <property type="protein sequence ID" value="KAI3861994.1"/>
    <property type="molecule type" value="Genomic_DNA"/>
</dbReference>
<organism evidence="1 2">
    <name type="scientific">Papaver atlanticum</name>
    <dbReference type="NCBI Taxonomy" id="357466"/>
    <lineage>
        <taxon>Eukaryota</taxon>
        <taxon>Viridiplantae</taxon>
        <taxon>Streptophyta</taxon>
        <taxon>Embryophyta</taxon>
        <taxon>Tracheophyta</taxon>
        <taxon>Spermatophyta</taxon>
        <taxon>Magnoliopsida</taxon>
        <taxon>Ranunculales</taxon>
        <taxon>Papaveraceae</taxon>
        <taxon>Papaveroideae</taxon>
        <taxon>Papaver</taxon>
    </lineage>
</organism>
<dbReference type="AlphaFoldDB" id="A0AAD4S4Z2"/>
<keyword evidence="2" id="KW-1185">Reference proteome</keyword>
<dbReference type="Proteomes" id="UP001202328">
    <property type="component" value="Unassembled WGS sequence"/>
</dbReference>
<evidence type="ECO:0000313" key="1">
    <source>
        <dbReference type="EMBL" id="KAI3861994.1"/>
    </source>
</evidence>
<gene>
    <name evidence="1" type="ORF">MKW98_018277</name>
</gene>